<reference evidence="2" key="1">
    <citation type="journal article" date="2011" name="MBio">
        <title>Novel metabolic attributes of the genus Cyanothece, comprising a group of unicellular nitrogen-fixing Cyanobacteria.</title>
        <authorList>
            <person name="Bandyopadhyay A."/>
            <person name="Elvitigala T."/>
            <person name="Welsh E."/>
            <person name="Stockel J."/>
            <person name="Liberton M."/>
            <person name="Min H."/>
            <person name="Sherman L.A."/>
            <person name="Pakrasi H.B."/>
        </authorList>
    </citation>
    <scope>NUCLEOTIDE SEQUENCE [LARGE SCALE GENOMIC DNA]</scope>
    <source>
        <strain evidence="2">PCC 7822</strain>
        <plasmid evidence="2">Cy782203</plasmid>
    </source>
</reference>
<accession>E0UNP7</accession>
<dbReference type="HOGENOM" id="CLU_2971854_0_0_3"/>
<dbReference type="AlphaFoldDB" id="E0UNP7"/>
<keyword evidence="1" id="KW-0614">Plasmid</keyword>
<name>E0UNP7_GLOV7</name>
<sequence length="62" mass="7176">MMNKTEKTLKKLISDVSCQIQHSIMRLYGYFDEKGDYHHTKPMPLIIVRTLQKLGKLVALGN</sequence>
<proteinExistence type="predicted"/>
<evidence type="ECO:0000313" key="1">
    <source>
        <dbReference type="EMBL" id="ADN18577.1"/>
    </source>
</evidence>
<dbReference type="EMBL" id="CP002201">
    <property type="protein sequence ID" value="ADN18577.1"/>
    <property type="molecule type" value="Genomic_DNA"/>
</dbReference>
<evidence type="ECO:0000313" key="2">
    <source>
        <dbReference type="Proteomes" id="UP000008206"/>
    </source>
</evidence>
<geneLocation type="plasmid" evidence="1 2">
    <name>Cy782203</name>
</geneLocation>
<dbReference type="Proteomes" id="UP000008206">
    <property type="component" value="Plasmid Cy782203"/>
</dbReference>
<gene>
    <name evidence="1" type="ordered locus">Cyan7822_6939</name>
</gene>
<dbReference type="KEGG" id="cyj:Cyan7822_6939"/>
<dbReference type="RefSeq" id="WP_013325701.1">
    <property type="nucleotide sequence ID" value="NC_014502.1"/>
</dbReference>
<protein>
    <submittedName>
        <fullName evidence="1">Uncharacterized protein</fullName>
    </submittedName>
</protein>
<keyword evidence="2" id="KW-1185">Reference proteome</keyword>
<organism evidence="1 2">
    <name type="scientific">Gloeothece verrucosa (strain PCC 7822)</name>
    <name type="common">Cyanothece sp. (strain PCC 7822)</name>
    <dbReference type="NCBI Taxonomy" id="497965"/>
    <lineage>
        <taxon>Bacteria</taxon>
        <taxon>Bacillati</taxon>
        <taxon>Cyanobacteriota</taxon>
        <taxon>Cyanophyceae</taxon>
        <taxon>Oscillatoriophycideae</taxon>
        <taxon>Chroococcales</taxon>
        <taxon>Aphanothecaceae</taxon>
        <taxon>Gloeothece</taxon>
        <taxon>Gloeothece verrucosa</taxon>
    </lineage>
</organism>